<dbReference type="Pfam" id="PF00067">
    <property type="entry name" value="p450"/>
    <property type="match status" value="1"/>
</dbReference>
<dbReference type="OrthoDB" id="1470350at2759"/>
<accession>A0A8J5Q7U6</accession>
<feature type="transmembrane region" description="Helical" evidence="1">
    <location>
        <begin position="6"/>
        <end position="26"/>
    </location>
</feature>
<dbReference type="Proteomes" id="UP000694255">
    <property type="component" value="Unassembled WGS sequence"/>
</dbReference>
<comment type="caution">
    <text evidence="2">The sequence shown here is derived from an EMBL/GenBank/DDBJ whole genome shotgun (WGS) entry which is preliminary data.</text>
</comment>
<keyword evidence="1" id="KW-0472">Membrane</keyword>
<protein>
    <submittedName>
        <fullName evidence="2">DIT2</fullName>
    </submittedName>
</protein>
<dbReference type="EMBL" id="JAGSYN010000166">
    <property type="protein sequence ID" value="KAG7662654.1"/>
    <property type="molecule type" value="Genomic_DNA"/>
</dbReference>
<proteinExistence type="predicted"/>
<dbReference type="GO" id="GO:0020037">
    <property type="term" value="F:heme binding"/>
    <property type="evidence" value="ECO:0007669"/>
    <property type="project" value="InterPro"/>
</dbReference>
<organism evidence="2 3">
    <name type="scientific">[Candida] subhashii</name>
    <dbReference type="NCBI Taxonomy" id="561895"/>
    <lineage>
        <taxon>Eukaryota</taxon>
        <taxon>Fungi</taxon>
        <taxon>Dikarya</taxon>
        <taxon>Ascomycota</taxon>
        <taxon>Saccharomycotina</taxon>
        <taxon>Pichiomycetes</taxon>
        <taxon>Debaryomycetaceae</taxon>
        <taxon>Spathaspora</taxon>
    </lineage>
</organism>
<keyword evidence="1" id="KW-0812">Transmembrane</keyword>
<dbReference type="GeneID" id="73470662"/>
<evidence type="ECO:0000256" key="1">
    <source>
        <dbReference type="SAM" id="Phobius"/>
    </source>
</evidence>
<dbReference type="GO" id="GO:0016705">
    <property type="term" value="F:oxidoreductase activity, acting on paired donors, with incorporation or reduction of molecular oxygen"/>
    <property type="evidence" value="ECO:0007669"/>
    <property type="project" value="InterPro"/>
</dbReference>
<dbReference type="InterPro" id="IPR050121">
    <property type="entry name" value="Cytochrome_P450_monoxygenase"/>
</dbReference>
<dbReference type="GO" id="GO:0004497">
    <property type="term" value="F:monooxygenase activity"/>
    <property type="evidence" value="ECO:0007669"/>
    <property type="project" value="InterPro"/>
</dbReference>
<sequence length="475" mass="54596">MIFQIIKYSIIAIFTYIVYTILEIVIPPFNFPRNIPTIPFYVSFLGAYTNLDQKQIYNIYLREKLEKYGAVKIYFASRWNILVSKPEYLITIFKNEDVYAKSGNHIKIPGTVLANYTGDNIISAHGELWRLYREVVAQSIQFPDFEPIYENTKSLLEMINHATKESNTIAVTDIVQRYSLQNAGRSIIGVDFKALGKSPSTMHQKIKYVKSQIFDPFYLNFPYFDKFPIPSRLKAKREVDTFRGWFGQNLIDEHSKELTNSGATKLVDAFFAEKLTEQQYLDNAIILMVAGHENPLLLMLSLLYVVSKHGDVQENLRSHAANENEAFLQSVIYETLRMFPPLGQIINRCTTRTTVLGKDIVIPKGTYVGYNNLATGRDRNIWGPDADEFKPERWGSTIDEINLNYSKAKRSARLPAFHGRKRACLGEKFALFEVKEFILNIIKTYKVSLDETWNEKVTPAGPISPMGLRVKFEKL</sequence>
<dbReference type="GO" id="GO:0005506">
    <property type="term" value="F:iron ion binding"/>
    <property type="evidence" value="ECO:0007669"/>
    <property type="project" value="InterPro"/>
</dbReference>
<keyword evidence="3" id="KW-1185">Reference proteome</keyword>
<dbReference type="RefSeq" id="XP_049262887.1">
    <property type="nucleotide sequence ID" value="XM_049407761.1"/>
</dbReference>
<gene>
    <name evidence="2" type="ORF">J8A68_003862</name>
</gene>
<keyword evidence="1" id="KW-1133">Transmembrane helix</keyword>
<reference evidence="2 3" key="1">
    <citation type="journal article" date="2021" name="DNA Res.">
        <title>Genome analysis of Candida subhashii reveals its hybrid nature and dual mitochondrial genome conformations.</title>
        <authorList>
            <person name="Mixao V."/>
            <person name="Hegedusova E."/>
            <person name="Saus E."/>
            <person name="Pryszcz L.P."/>
            <person name="Cillingova A."/>
            <person name="Nosek J."/>
            <person name="Gabaldon T."/>
        </authorList>
    </citation>
    <scope>NUCLEOTIDE SEQUENCE [LARGE SCALE GENOMIC DNA]</scope>
    <source>
        <strain evidence="2 3">CBS 10753</strain>
    </source>
</reference>
<dbReference type="PANTHER" id="PTHR24305">
    <property type="entry name" value="CYTOCHROME P450"/>
    <property type="match status" value="1"/>
</dbReference>
<dbReference type="FunFam" id="1.10.630.10:FF:000106">
    <property type="entry name" value="Cytochrome P450-DIT2"/>
    <property type="match status" value="1"/>
</dbReference>
<dbReference type="InterPro" id="IPR001128">
    <property type="entry name" value="Cyt_P450"/>
</dbReference>
<dbReference type="PANTHER" id="PTHR24305:SF223">
    <property type="entry name" value="CYTOCHROME P450-DIT2"/>
    <property type="match status" value="1"/>
</dbReference>
<evidence type="ECO:0000313" key="3">
    <source>
        <dbReference type="Proteomes" id="UP000694255"/>
    </source>
</evidence>
<name>A0A8J5Q7U6_9ASCO</name>
<dbReference type="AlphaFoldDB" id="A0A8J5Q7U6"/>
<dbReference type="CDD" id="cd11070">
    <property type="entry name" value="CYP56-like"/>
    <property type="match status" value="1"/>
</dbReference>
<evidence type="ECO:0000313" key="2">
    <source>
        <dbReference type="EMBL" id="KAG7662654.1"/>
    </source>
</evidence>